<dbReference type="GO" id="GO:0016757">
    <property type="term" value="F:glycosyltransferase activity"/>
    <property type="evidence" value="ECO:0007669"/>
    <property type="project" value="UniProtKB-KW"/>
</dbReference>
<protein>
    <submittedName>
        <fullName evidence="7">Glycosyltransferase</fullName>
    </submittedName>
</protein>
<proteinExistence type="predicted"/>
<dbReference type="InterPro" id="IPR026461">
    <property type="entry name" value="Trfase_2_rSAM/seldom_assoc"/>
</dbReference>
<comment type="caution">
    <text evidence="7">The sequence shown here is derived from an EMBL/GenBank/DDBJ whole genome shotgun (WGS) entry which is preliminary data.</text>
</comment>
<keyword evidence="4 7" id="KW-0808">Transferase</keyword>
<dbReference type="InterPro" id="IPR001173">
    <property type="entry name" value="Glyco_trans_2-like"/>
</dbReference>
<dbReference type="RefSeq" id="WP_137260798.1">
    <property type="nucleotide sequence ID" value="NZ_SZQL01000003.1"/>
</dbReference>
<evidence type="ECO:0000256" key="4">
    <source>
        <dbReference type="ARBA" id="ARBA00022679"/>
    </source>
</evidence>
<dbReference type="NCBIfam" id="TIGR04283">
    <property type="entry name" value="glyco_like_mftF"/>
    <property type="match status" value="1"/>
</dbReference>
<evidence type="ECO:0000259" key="6">
    <source>
        <dbReference type="Pfam" id="PF00535"/>
    </source>
</evidence>
<dbReference type="OrthoDB" id="9810303at2"/>
<organism evidence="7 8">
    <name type="scientific">Ilyomonas limi</name>
    <dbReference type="NCBI Taxonomy" id="2575867"/>
    <lineage>
        <taxon>Bacteria</taxon>
        <taxon>Pseudomonadati</taxon>
        <taxon>Bacteroidota</taxon>
        <taxon>Chitinophagia</taxon>
        <taxon>Chitinophagales</taxon>
        <taxon>Chitinophagaceae</taxon>
        <taxon>Ilyomonas</taxon>
    </lineage>
</organism>
<evidence type="ECO:0000313" key="8">
    <source>
        <dbReference type="Proteomes" id="UP000305848"/>
    </source>
</evidence>
<dbReference type="AlphaFoldDB" id="A0A4V6XAX3"/>
<dbReference type="Pfam" id="PF00535">
    <property type="entry name" value="Glycos_transf_2"/>
    <property type="match status" value="1"/>
</dbReference>
<dbReference type="CDD" id="cd02522">
    <property type="entry name" value="GT_2_like_a"/>
    <property type="match status" value="1"/>
</dbReference>
<dbReference type="EMBL" id="SZQL01000003">
    <property type="protein sequence ID" value="TKK70253.1"/>
    <property type="molecule type" value="Genomic_DNA"/>
</dbReference>
<reference evidence="7 8" key="1">
    <citation type="submission" date="2019-05" db="EMBL/GenBank/DDBJ databases">
        <title>Panacibacter sp. strain 17mud1-8 Genome sequencing and assembly.</title>
        <authorList>
            <person name="Chhetri G."/>
        </authorList>
    </citation>
    <scope>NUCLEOTIDE SEQUENCE [LARGE SCALE GENOMIC DNA]</scope>
    <source>
        <strain evidence="7 8">17mud1-8</strain>
    </source>
</reference>
<dbReference type="PANTHER" id="PTHR43646:SF2">
    <property type="entry name" value="GLYCOSYLTRANSFERASE 2-LIKE DOMAIN-CONTAINING PROTEIN"/>
    <property type="match status" value="1"/>
</dbReference>
<evidence type="ECO:0000256" key="3">
    <source>
        <dbReference type="ARBA" id="ARBA00022676"/>
    </source>
</evidence>
<feature type="domain" description="Glycosyltransferase 2-like" evidence="6">
    <location>
        <begin position="3"/>
        <end position="107"/>
    </location>
</feature>
<keyword evidence="3" id="KW-0328">Glycosyltransferase</keyword>
<keyword evidence="5" id="KW-0472">Membrane</keyword>
<accession>A0A4V6XAX3</accession>
<gene>
    <name evidence="7" type="ORF">FC093_05760</name>
</gene>
<dbReference type="Gene3D" id="3.90.550.10">
    <property type="entry name" value="Spore Coat Polysaccharide Biosynthesis Protein SpsA, Chain A"/>
    <property type="match status" value="1"/>
</dbReference>
<evidence type="ECO:0000256" key="2">
    <source>
        <dbReference type="ARBA" id="ARBA00022475"/>
    </source>
</evidence>
<keyword evidence="2" id="KW-1003">Cell membrane</keyword>
<dbReference type="Proteomes" id="UP000305848">
    <property type="component" value="Unassembled WGS sequence"/>
</dbReference>
<dbReference type="InterPro" id="IPR029044">
    <property type="entry name" value="Nucleotide-diphossugar_trans"/>
</dbReference>
<evidence type="ECO:0000313" key="7">
    <source>
        <dbReference type="EMBL" id="TKK70253.1"/>
    </source>
</evidence>
<dbReference type="SUPFAM" id="SSF53448">
    <property type="entry name" value="Nucleotide-diphospho-sugar transferases"/>
    <property type="match status" value="1"/>
</dbReference>
<dbReference type="PANTHER" id="PTHR43646">
    <property type="entry name" value="GLYCOSYLTRANSFERASE"/>
    <property type="match status" value="1"/>
</dbReference>
<evidence type="ECO:0000256" key="1">
    <source>
        <dbReference type="ARBA" id="ARBA00004236"/>
    </source>
</evidence>
<evidence type="ECO:0000256" key="5">
    <source>
        <dbReference type="ARBA" id="ARBA00023136"/>
    </source>
</evidence>
<keyword evidence="8" id="KW-1185">Reference proteome</keyword>
<name>A0A4V6XAX3_9BACT</name>
<dbReference type="GO" id="GO:0005886">
    <property type="term" value="C:plasma membrane"/>
    <property type="evidence" value="ECO:0007669"/>
    <property type="project" value="UniProtKB-SubCell"/>
</dbReference>
<sequence>MISIIIPAYNEEAQIAATIAAIRVQSNAAYITEIIVADGGSSDGTVEAAKAAGAVAVVSPAKGRAAQMNYGASMAKGKILYFLHADTLPATNFTTNIINAIDKGFEAGCFMLTFNHAHWFLKANCWFTRFDVNAVRFGDQSLFITKEKFIQAGGFCEKHIVMEDQEIIKRIKKICCFTVIKKPVITSARKYLENGIYKTQGIFFIIYFMYQLGYPQQTLVNTYRRLIRQDKL</sequence>
<comment type="subcellular location">
    <subcellularLocation>
        <location evidence="1">Cell membrane</location>
    </subcellularLocation>
</comment>